<dbReference type="EMBL" id="FUXU01000011">
    <property type="protein sequence ID" value="SKA50225.1"/>
    <property type="molecule type" value="Genomic_DNA"/>
</dbReference>
<dbReference type="Gene3D" id="3.40.190.10">
    <property type="entry name" value="Periplasmic binding protein-like II"/>
    <property type="match status" value="2"/>
</dbReference>
<dbReference type="GO" id="GO:0003700">
    <property type="term" value="F:DNA-binding transcription factor activity"/>
    <property type="evidence" value="ECO:0007669"/>
    <property type="project" value="InterPro"/>
</dbReference>
<comment type="similarity">
    <text evidence="1">Belongs to the LysR transcriptional regulatory family.</text>
</comment>
<dbReference type="SUPFAM" id="SSF46785">
    <property type="entry name" value="Winged helix' DNA-binding domain"/>
    <property type="match status" value="1"/>
</dbReference>
<dbReference type="PROSITE" id="PS50931">
    <property type="entry name" value="HTH_LYSR"/>
    <property type="match status" value="1"/>
</dbReference>
<dbReference type="InterPro" id="IPR000847">
    <property type="entry name" value="LysR_HTH_N"/>
</dbReference>
<gene>
    <name evidence="6" type="ORF">SAMN02745132_01357</name>
</gene>
<dbReference type="Proteomes" id="UP000190162">
    <property type="component" value="Unassembled WGS sequence"/>
</dbReference>
<evidence type="ECO:0000259" key="5">
    <source>
        <dbReference type="PROSITE" id="PS50931"/>
    </source>
</evidence>
<feature type="domain" description="HTH lysR-type" evidence="5">
    <location>
        <begin position="6"/>
        <end position="63"/>
    </location>
</feature>
<dbReference type="PRINTS" id="PR00039">
    <property type="entry name" value="HTHLYSR"/>
</dbReference>
<dbReference type="SUPFAM" id="SSF53850">
    <property type="entry name" value="Periplasmic binding protein-like II"/>
    <property type="match status" value="1"/>
</dbReference>
<proteinExistence type="inferred from homology"/>
<accession>A0A1T4UBV4</accession>
<dbReference type="AlphaFoldDB" id="A0A1T4UBV4"/>
<dbReference type="InterPro" id="IPR058163">
    <property type="entry name" value="LysR-type_TF_proteobact-type"/>
</dbReference>
<dbReference type="Pfam" id="PF00126">
    <property type="entry name" value="HTH_1"/>
    <property type="match status" value="1"/>
</dbReference>
<dbReference type="PANTHER" id="PTHR30537:SF26">
    <property type="entry name" value="GLYCINE CLEAVAGE SYSTEM TRANSCRIPTIONAL ACTIVATOR"/>
    <property type="match status" value="1"/>
</dbReference>
<evidence type="ECO:0000313" key="6">
    <source>
        <dbReference type="EMBL" id="SKA50225.1"/>
    </source>
</evidence>
<dbReference type="InterPro" id="IPR036390">
    <property type="entry name" value="WH_DNA-bd_sf"/>
</dbReference>
<evidence type="ECO:0000256" key="3">
    <source>
        <dbReference type="ARBA" id="ARBA00023125"/>
    </source>
</evidence>
<dbReference type="GO" id="GO:0006351">
    <property type="term" value="P:DNA-templated transcription"/>
    <property type="evidence" value="ECO:0007669"/>
    <property type="project" value="TreeGrafter"/>
</dbReference>
<evidence type="ECO:0000256" key="2">
    <source>
        <dbReference type="ARBA" id="ARBA00023015"/>
    </source>
</evidence>
<evidence type="ECO:0000256" key="1">
    <source>
        <dbReference type="ARBA" id="ARBA00009437"/>
    </source>
</evidence>
<evidence type="ECO:0000313" key="7">
    <source>
        <dbReference type="Proteomes" id="UP000190162"/>
    </source>
</evidence>
<protein>
    <submittedName>
        <fullName evidence="6">DNA-binding transcriptional regulator, LysR family</fullName>
    </submittedName>
</protein>
<name>A0A1T4UBV4_9GAMM</name>
<dbReference type="InterPro" id="IPR005119">
    <property type="entry name" value="LysR_subst-bd"/>
</dbReference>
<keyword evidence="7" id="KW-1185">Reference proteome</keyword>
<sequence length="299" mass="33675">MSMPIPPIKTLRTFSVVAQTLNFSKAAVLLNLTQSAISKQIAQLEELMGCSLFERNGGKVELTDAGRRYLPSVVEALENLQHATSSVMQSSETKSRVELSVPPSMASMWLIPRLSDFRSKHPKIDLVVRASVTADGQNRYQSDIAIHCLPLSTHDEDAELIIRERLLLVGSPELMKGVDNIDALLTLNAISHITRPQIWNQFWHDKGISPDTPQYGVGFEHFYMAFEAVRHCEGVALIPEFLVQKYVKKTVVVNPVSMAYDSPYGYFLFSHGYKRRLGPVKQVIDWLRREVIRGVRSPI</sequence>
<dbReference type="FunFam" id="1.10.10.10:FF:000001">
    <property type="entry name" value="LysR family transcriptional regulator"/>
    <property type="match status" value="1"/>
</dbReference>
<keyword evidence="2" id="KW-0805">Transcription regulation</keyword>
<dbReference type="OrthoDB" id="5526340at2"/>
<dbReference type="Gene3D" id="1.10.10.10">
    <property type="entry name" value="Winged helix-like DNA-binding domain superfamily/Winged helix DNA-binding domain"/>
    <property type="match status" value="1"/>
</dbReference>
<dbReference type="Pfam" id="PF03466">
    <property type="entry name" value="LysR_substrate"/>
    <property type="match status" value="1"/>
</dbReference>
<dbReference type="GO" id="GO:0043565">
    <property type="term" value="F:sequence-specific DNA binding"/>
    <property type="evidence" value="ECO:0007669"/>
    <property type="project" value="TreeGrafter"/>
</dbReference>
<keyword evidence="3 6" id="KW-0238">DNA-binding</keyword>
<dbReference type="RefSeq" id="WP_078751792.1">
    <property type="nucleotide sequence ID" value="NZ_FUXU01000011.1"/>
</dbReference>
<reference evidence="7" key="1">
    <citation type="submission" date="2017-02" db="EMBL/GenBank/DDBJ databases">
        <authorList>
            <person name="Varghese N."/>
            <person name="Submissions S."/>
        </authorList>
    </citation>
    <scope>NUCLEOTIDE SEQUENCE [LARGE SCALE GENOMIC DNA]</scope>
    <source>
        <strain evidence="7">DSM 22720</strain>
    </source>
</reference>
<organism evidence="6 7">
    <name type="scientific">Enterovibrio nigricans DSM 22720</name>
    <dbReference type="NCBI Taxonomy" id="1121868"/>
    <lineage>
        <taxon>Bacteria</taxon>
        <taxon>Pseudomonadati</taxon>
        <taxon>Pseudomonadota</taxon>
        <taxon>Gammaproteobacteria</taxon>
        <taxon>Vibrionales</taxon>
        <taxon>Vibrionaceae</taxon>
        <taxon>Enterovibrio</taxon>
    </lineage>
</organism>
<dbReference type="InterPro" id="IPR036388">
    <property type="entry name" value="WH-like_DNA-bd_sf"/>
</dbReference>
<keyword evidence="4" id="KW-0804">Transcription</keyword>
<evidence type="ECO:0000256" key="4">
    <source>
        <dbReference type="ARBA" id="ARBA00023163"/>
    </source>
</evidence>
<dbReference type="PANTHER" id="PTHR30537">
    <property type="entry name" value="HTH-TYPE TRANSCRIPTIONAL REGULATOR"/>
    <property type="match status" value="1"/>
</dbReference>